<evidence type="ECO:0000313" key="2">
    <source>
        <dbReference type="Proteomes" id="UP000031843"/>
    </source>
</evidence>
<keyword evidence="1" id="KW-0472">Membrane</keyword>
<dbReference type="STRING" id="68895.RR42_m4126"/>
<proteinExistence type="predicted"/>
<evidence type="ECO:0000313" key="1">
    <source>
        <dbReference type="EMBL" id="AJG21474.1"/>
    </source>
</evidence>
<dbReference type="Proteomes" id="UP000031843">
    <property type="component" value="Chromosome main"/>
</dbReference>
<organism evidence="1 2">
    <name type="scientific">Cupriavidus basilensis</name>
    <dbReference type="NCBI Taxonomy" id="68895"/>
    <lineage>
        <taxon>Bacteria</taxon>
        <taxon>Pseudomonadati</taxon>
        <taxon>Pseudomonadota</taxon>
        <taxon>Betaproteobacteria</taxon>
        <taxon>Burkholderiales</taxon>
        <taxon>Burkholderiaceae</taxon>
        <taxon>Cupriavidus</taxon>
    </lineage>
</organism>
<keyword evidence="1" id="KW-0812">Transmembrane</keyword>
<protein>
    <submittedName>
        <fullName evidence="1">Putative transmembrane protein</fullName>
    </submittedName>
</protein>
<name>A0A0C4YHT7_9BURK</name>
<dbReference type="KEGG" id="cbw:RR42_m4126"/>
<dbReference type="EMBL" id="CP010536">
    <property type="protein sequence ID" value="AJG21474.1"/>
    <property type="molecule type" value="Genomic_DNA"/>
</dbReference>
<dbReference type="AlphaFoldDB" id="A0A0C4YHT7"/>
<gene>
    <name evidence="1" type="ORF">RR42_m4126</name>
</gene>
<accession>A0A0C4YHT7</accession>
<keyword evidence="2" id="KW-1185">Reference proteome</keyword>
<reference evidence="1 2" key="1">
    <citation type="journal article" date="2015" name="Genome Announc.">
        <title>Complete Genome Sequence of Cupriavidus basilensis 4G11, Isolated from the Oak Ridge Field Research Center Site.</title>
        <authorList>
            <person name="Ray J."/>
            <person name="Waters R.J."/>
            <person name="Skerker J.M."/>
            <person name="Kuehl J.V."/>
            <person name="Price M.N."/>
            <person name="Huang J."/>
            <person name="Chakraborty R."/>
            <person name="Arkin A.P."/>
            <person name="Deutschbauer A."/>
        </authorList>
    </citation>
    <scope>NUCLEOTIDE SEQUENCE [LARGE SCALE GENOMIC DNA]</scope>
    <source>
        <strain evidence="1">4G11</strain>
    </source>
</reference>
<sequence length="156" mass="15857">MPPTSIRLAGTGDAQNLGAWLQSRHALPVAAARARQALLEGLLARPERGACVVAQASAGPDLLGCLPVTLIPHLELAGLAALATEWWAGDVPAGRSAALLLDCCGLLADWCSAHGVRHLLLAPALLTAAQAAPAGFAPHASGLWHLNLSPAAKILG</sequence>